<dbReference type="AlphaFoldDB" id="A0A2T4I9Q3"/>
<protein>
    <submittedName>
        <fullName evidence="3">Uncharacterized protein</fullName>
    </submittedName>
</protein>
<keyword evidence="1" id="KW-0175">Coiled coil</keyword>
<organism evidence="3 4">
    <name type="scientific">Mycoplasma leachii 06049</name>
    <dbReference type="NCBI Taxonomy" id="1188244"/>
    <lineage>
        <taxon>Bacteria</taxon>
        <taxon>Bacillati</taxon>
        <taxon>Mycoplasmatota</taxon>
        <taxon>Mollicutes</taxon>
        <taxon>Mycoplasmataceae</taxon>
        <taxon>Mycoplasma</taxon>
    </lineage>
</organism>
<name>A0A2T4I9Q3_9MOLU</name>
<evidence type="ECO:0000256" key="1">
    <source>
        <dbReference type="SAM" id="Coils"/>
    </source>
</evidence>
<dbReference type="EMBL" id="LAUU01000009">
    <property type="protein sequence ID" value="PTD31248.1"/>
    <property type="molecule type" value="Genomic_DNA"/>
</dbReference>
<evidence type="ECO:0000313" key="4">
    <source>
        <dbReference type="Proteomes" id="UP000241093"/>
    </source>
</evidence>
<feature type="compositionally biased region" description="Basic and acidic residues" evidence="2">
    <location>
        <begin position="16"/>
        <end position="41"/>
    </location>
</feature>
<dbReference type="Proteomes" id="UP000241093">
    <property type="component" value="Unassembled WGS sequence"/>
</dbReference>
<comment type="caution">
    <text evidence="3">The sequence shown here is derived from an EMBL/GenBank/DDBJ whole genome shotgun (WGS) entry which is preliminary data.</text>
</comment>
<evidence type="ECO:0000313" key="3">
    <source>
        <dbReference type="EMBL" id="PTD31248.1"/>
    </source>
</evidence>
<feature type="region of interest" description="Disordered" evidence="2">
    <location>
        <begin position="1"/>
        <end position="41"/>
    </location>
</feature>
<proteinExistence type="predicted"/>
<evidence type="ECO:0000256" key="2">
    <source>
        <dbReference type="SAM" id="MobiDB-lite"/>
    </source>
</evidence>
<dbReference type="RefSeq" id="WP_107669837.1">
    <property type="nucleotide sequence ID" value="NZ_LAUU01000009.1"/>
</dbReference>
<sequence length="159" mass="19017">MELERLIKENQQLQSEIEKETEEAKSSEETNKRLKREDKELNDKLSDMINKKDILIKKINELIVLSDEIEDIYRHNLNSAGKAKIEIELAKRTIETFVGTPADKYKHDLNKIRKTHFKAIHKYYEEIIKNEREAKEKLEKFKTDIDSLEKQIQEFDKQQ</sequence>
<accession>A0A2T4I9Q3</accession>
<feature type="coiled-coil region" evidence="1">
    <location>
        <begin position="124"/>
        <end position="158"/>
    </location>
</feature>
<reference evidence="3 4" key="1">
    <citation type="submission" date="2015-04" db="EMBL/GenBank/DDBJ databases">
        <title>Genome sequence of Mycoplasma leachii strain 06049.</title>
        <authorList>
            <person name="Sirand-Pugnet P."/>
            <person name="Breton M."/>
            <person name="Dordet-Frisoni E."/>
            <person name="Baranowski E."/>
            <person name="Barre A."/>
            <person name="Couture C."/>
            <person name="Dupuy V."/>
            <person name="Gaurivaud P."/>
            <person name="Jacob D."/>
            <person name="Lemaitre C."/>
            <person name="Manso-Silvan L."/>
            <person name="Nikolski M."/>
            <person name="Nouvel L.-X."/>
            <person name="Poumarat F."/>
            <person name="Tardy F."/>
            <person name="Thebault P."/>
            <person name="Theil S."/>
            <person name="Citti C."/>
            <person name="Thiaucourt F."/>
            <person name="Blanchard A."/>
        </authorList>
    </citation>
    <scope>NUCLEOTIDE SEQUENCE [LARGE SCALE GENOMIC DNA]</scope>
    <source>
        <strain evidence="3 4">06049</strain>
    </source>
</reference>
<gene>
    <name evidence="3" type="ORF">MLEAa_5050</name>
</gene>